<dbReference type="PROSITE" id="PS50076">
    <property type="entry name" value="DNAJ_2"/>
    <property type="match status" value="1"/>
</dbReference>
<accession>A0ABS1V135</accession>
<keyword evidence="4" id="KW-1185">Reference proteome</keyword>
<feature type="region of interest" description="Disordered" evidence="1">
    <location>
        <begin position="1"/>
        <end position="32"/>
    </location>
</feature>
<evidence type="ECO:0000313" key="3">
    <source>
        <dbReference type="EMBL" id="MBL6455418.1"/>
    </source>
</evidence>
<dbReference type="CDD" id="cd06257">
    <property type="entry name" value="DnaJ"/>
    <property type="match status" value="1"/>
</dbReference>
<reference evidence="3 4" key="1">
    <citation type="submission" date="2021-01" db="EMBL/GenBank/DDBJ databases">
        <title>Belnapia mucosa sp. nov. and Belnapia arida sp. nov., isolated from the Tabernas Desert (Almeria, Spain).</title>
        <authorList>
            <person name="Molina-Menor E."/>
            <person name="Vidal-Verdu A."/>
            <person name="Calonge A."/>
            <person name="Satari L."/>
            <person name="Pereto Magraner J."/>
            <person name="Porcar Miralles M."/>
        </authorList>
    </citation>
    <scope>NUCLEOTIDE SEQUENCE [LARGE SCALE GENOMIC DNA]</scope>
    <source>
        <strain evidence="3 4">T6</strain>
    </source>
</reference>
<proteinExistence type="predicted"/>
<evidence type="ECO:0000313" key="4">
    <source>
        <dbReference type="Proteomes" id="UP000606490"/>
    </source>
</evidence>
<sequence length="200" mass="22413">MPPRRGAKPEPQSPSRPCDAPGCADPGEYRAPKSRTSLNEYRWFCLPHVREYNASWDYYKGMGPNEIEANLRHDTSWQRPTWPLGRLGGSQRFDPEFLRDPLGLLYTTPLHARRTRPAEAKPKAPPELRAALDVLGLEWPLDQGTLRARYHELAKQLHPDVNGGDRGAEDRLKDVNRAYSLLRQRAGQSGLAAEAAAAPG</sequence>
<evidence type="ECO:0000256" key="1">
    <source>
        <dbReference type="SAM" id="MobiDB-lite"/>
    </source>
</evidence>
<dbReference type="SMART" id="SM00271">
    <property type="entry name" value="DnaJ"/>
    <property type="match status" value="1"/>
</dbReference>
<dbReference type="RefSeq" id="WP_202825159.1">
    <property type="nucleotide sequence ID" value="NZ_JAEUXJ010000003.1"/>
</dbReference>
<organism evidence="3 4">
    <name type="scientific">Belnapia mucosa</name>
    <dbReference type="NCBI Taxonomy" id="2804532"/>
    <lineage>
        <taxon>Bacteria</taxon>
        <taxon>Pseudomonadati</taxon>
        <taxon>Pseudomonadota</taxon>
        <taxon>Alphaproteobacteria</taxon>
        <taxon>Acetobacterales</taxon>
        <taxon>Roseomonadaceae</taxon>
        <taxon>Belnapia</taxon>
    </lineage>
</organism>
<protein>
    <submittedName>
        <fullName evidence="3">J domain-containing protein</fullName>
    </submittedName>
</protein>
<dbReference type="PRINTS" id="PR00625">
    <property type="entry name" value="JDOMAIN"/>
</dbReference>
<name>A0ABS1V135_9PROT</name>
<feature type="domain" description="J" evidence="2">
    <location>
        <begin position="130"/>
        <end position="187"/>
    </location>
</feature>
<comment type="caution">
    <text evidence="3">The sequence shown here is derived from an EMBL/GenBank/DDBJ whole genome shotgun (WGS) entry which is preliminary data.</text>
</comment>
<evidence type="ECO:0000259" key="2">
    <source>
        <dbReference type="PROSITE" id="PS50076"/>
    </source>
</evidence>
<dbReference type="InterPro" id="IPR036869">
    <property type="entry name" value="J_dom_sf"/>
</dbReference>
<dbReference type="Gene3D" id="1.10.287.110">
    <property type="entry name" value="DnaJ domain"/>
    <property type="match status" value="1"/>
</dbReference>
<gene>
    <name evidence="3" type="ORF">JMJ55_08800</name>
</gene>
<dbReference type="EMBL" id="JAEUXJ010000003">
    <property type="protein sequence ID" value="MBL6455418.1"/>
    <property type="molecule type" value="Genomic_DNA"/>
</dbReference>
<dbReference type="Pfam" id="PF00226">
    <property type="entry name" value="DnaJ"/>
    <property type="match status" value="1"/>
</dbReference>
<dbReference type="Proteomes" id="UP000606490">
    <property type="component" value="Unassembled WGS sequence"/>
</dbReference>
<dbReference type="InterPro" id="IPR001623">
    <property type="entry name" value="DnaJ_domain"/>
</dbReference>
<dbReference type="SUPFAM" id="SSF46565">
    <property type="entry name" value="Chaperone J-domain"/>
    <property type="match status" value="1"/>
</dbReference>